<dbReference type="PRINTS" id="PR01009">
    <property type="entry name" value="FLGMRINGFLIF"/>
</dbReference>
<evidence type="ECO:0000256" key="8">
    <source>
        <dbReference type="ARBA" id="ARBA00023143"/>
    </source>
</evidence>
<evidence type="ECO:0000256" key="3">
    <source>
        <dbReference type="ARBA" id="ARBA00007971"/>
    </source>
</evidence>
<evidence type="ECO:0000313" key="13">
    <source>
        <dbReference type="EMBL" id="TSJ67146.1"/>
    </source>
</evidence>
<dbReference type="EMBL" id="VMHE01000002">
    <property type="protein sequence ID" value="TSJ67146.1"/>
    <property type="molecule type" value="Genomic_DNA"/>
</dbReference>
<evidence type="ECO:0000256" key="6">
    <source>
        <dbReference type="ARBA" id="ARBA00022989"/>
    </source>
</evidence>
<dbReference type="NCBIfam" id="TIGR01167">
    <property type="entry name" value="LPXTG_anchor"/>
    <property type="match status" value="1"/>
</dbReference>
<keyword evidence="13" id="KW-0966">Cell projection</keyword>
<evidence type="ECO:0000259" key="12">
    <source>
        <dbReference type="Pfam" id="PF08345"/>
    </source>
</evidence>
<evidence type="ECO:0000256" key="1">
    <source>
        <dbReference type="ARBA" id="ARBA00004117"/>
    </source>
</evidence>
<comment type="function">
    <text evidence="9">The M ring may be actively involved in energy transduction.</text>
</comment>
<comment type="similarity">
    <text evidence="3 9">Belongs to the FliF family.</text>
</comment>
<dbReference type="PIRSF" id="PIRSF004862">
    <property type="entry name" value="FliF"/>
    <property type="match status" value="1"/>
</dbReference>
<dbReference type="GO" id="GO:0003774">
    <property type="term" value="F:cytoskeletal motor activity"/>
    <property type="evidence" value="ECO:0007669"/>
    <property type="project" value="InterPro"/>
</dbReference>
<accession>A0A556PRY1</accession>
<dbReference type="InterPro" id="IPR043427">
    <property type="entry name" value="YscJ/FliF"/>
</dbReference>
<dbReference type="GO" id="GO:0005886">
    <property type="term" value="C:plasma membrane"/>
    <property type="evidence" value="ECO:0007669"/>
    <property type="project" value="UniProtKB-SubCell"/>
</dbReference>
<keyword evidence="8 9" id="KW-0975">Bacterial flagellum</keyword>
<evidence type="ECO:0000256" key="7">
    <source>
        <dbReference type="ARBA" id="ARBA00023136"/>
    </source>
</evidence>
<comment type="subcellular location">
    <subcellularLocation>
        <location evidence="1 9">Bacterial flagellum basal body</location>
    </subcellularLocation>
    <subcellularLocation>
        <location evidence="2">Cell membrane</location>
        <topology evidence="2">Multi-pass membrane protein</topology>
    </subcellularLocation>
</comment>
<evidence type="ECO:0000256" key="10">
    <source>
        <dbReference type="SAM" id="Phobius"/>
    </source>
</evidence>
<dbReference type="Pfam" id="PF08345">
    <property type="entry name" value="YscJ_FliF_C"/>
    <property type="match status" value="1"/>
</dbReference>
<keyword evidence="7 10" id="KW-0472">Membrane</keyword>
<evidence type="ECO:0000256" key="9">
    <source>
        <dbReference type="PIRNR" id="PIRNR004862"/>
    </source>
</evidence>
<dbReference type="NCBIfam" id="TIGR00206">
    <property type="entry name" value="fliF"/>
    <property type="match status" value="1"/>
</dbReference>
<dbReference type="InterPro" id="IPR006182">
    <property type="entry name" value="FliF_N_dom"/>
</dbReference>
<comment type="caution">
    <text evidence="13">The sequence shown here is derived from an EMBL/GenBank/DDBJ whole genome shotgun (WGS) entry which is preliminary data.</text>
</comment>
<proteinExistence type="inferred from homology"/>
<keyword evidence="6 10" id="KW-1133">Transmembrane helix</keyword>
<organism evidence="13 14">
    <name type="scientific">Allobacillus salarius</name>
    <dbReference type="NCBI Taxonomy" id="1955272"/>
    <lineage>
        <taxon>Bacteria</taxon>
        <taxon>Bacillati</taxon>
        <taxon>Bacillota</taxon>
        <taxon>Bacilli</taxon>
        <taxon>Bacillales</taxon>
        <taxon>Bacillaceae</taxon>
        <taxon>Allobacillus</taxon>
    </lineage>
</organism>
<name>A0A556PRY1_9BACI</name>
<dbReference type="RefSeq" id="WP_144087735.1">
    <property type="nucleotide sequence ID" value="NZ_VMHE01000002.1"/>
</dbReference>
<keyword evidence="13" id="KW-0282">Flagellum</keyword>
<keyword evidence="4" id="KW-1003">Cell membrane</keyword>
<sequence length="525" mass="59273">MNQSIQRFREQLTERWKSSSNSQKTWVIGGLSIFILLIIILTYFMTSTKMTPLYSNLSHQEVGQLKAELDERGITYELTDGGTSILVPEEQSDSLLVDFASQGIPNSGNIDYSFFSENVSWGMTDEERQIIEVDALQTELASLIENIDGINQAKVLINRANKTIFVGEEMQDSSASIVLETDFGYNFSESQVRGLYHLVSKAVPNLPTDNIVIMDQNFNYLDINNSTNGYGNTYVQNQEVKEQVEKDIQRRVQRLLGTMIGQDKVVVSVTTDIDFTQENRIEELVEPVDLENMEGLPVSVDRITETYTGNDGAPLVEGDTDIPELQGIEEGDGQSEYEMVRETINNEFNRIQKEIVESPYEVRDIGIQVAVDNSTIENGETVTLSAAEQTAVEEDIQSILSSIVNTSISADVEVEEPLNNISVVFQEFSRQGSFESPKTGIPTWLYIVGGILIIAILLLLFLLYRNKNEEEVVEEVYQEEIPDLEDFKIEEKQTESTAKRKQLEQLAKDQPDEFAKLLRSWISED</sequence>
<evidence type="ECO:0000256" key="5">
    <source>
        <dbReference type="ARBA" id="ARBA00022692"/>
    </source>
</evidence>
<protein>
    <recommendedName>
        <fullName evidence="9">Flagellar M-ring protein</fullName>
    </recommendedName>
</protein>
<feature type="transmembrane region" description="Helical" evidence="10">
    <location>
        <begin position="444"/>
        <end position="464"/>
    </location>
</feature>
<feature type="domain" description="Flagellar M-ring C-terminal" evidence="12">
    <location>
        <begin position="256"/>
        <end position="397"/>
    </location>
</feature>
<dbReference type="PANTHER" id="PTHR30046">
    <property type="entry name" value="FLAGELLAR M-RING PROTEIN"/>
    <property type="match status" value="1"/>
</dbReference>
<dbReference type="InterPro" id="IPR000067">
    <property type="entry name" value="FlgMring_FliF"/>
</dbReference>
<keyword evidence="13" id="KW-0969">Cilium</keyword>
<keyword evidence="14" id="KW-1185">Reference proteome</keyword>
<evidence type="ECO:0000256" key="4">
    <source>
        <dbReference type="ARBA" id="ARBA00022475"/>
    </source>
</evidence>
<keyword evidence="5 10" id="KW-0812">Transmembrane</keyword>
<dbReference type="GO" id="GO:0071973">
    <property type="term" value="P:bacterial-type flagellum-dependent cell motility"/>
    <property type="evidence" value="ECO:0007669"/>
    <property type="project" value="InterPro"/>
</dbReference>
<dbReference type="Gene3D" id="3.30.300.30">
    <property type="match status" value="1"/>
</dbReference>
<gene>
    <name evidence="13" type="primary">fliF</name>
    <name evidence="13" type="ORF">FPQ13_02515</name>
</gene>
<dbReference type="InterPro" id="IPR013556">
    <property type="entry name" value="Flag_M-ring_C"/>
</dbReference>
<feature type="transmembrane region" description="Helical" evidence="10">
    <location>
        <begin position="25"/>
        <end position="45"/>
    </location>
</feature>
<dbReference type="Proteomes" id="UP000316425">
    <property type="component" value="Unassembled WGS sequence"/>
</dbReference>
<dbReference type="InterPro" id="IPR045851">
    <property type="entry name" value="AMP-bd_C_sf"/>
</dbReference>
<dbReference type="OrthoDB" id="9807026at2"/>
<feature type="domain" description="Flagellar M-ring N-terminal" evidence="11">
    <location>
        <begin position="46"/>
        <end position="221"/>
    </location>
</feature>
<dbReference type="AlphaFoldDB" id="A0A556PRY1"/>
<evidence type="ECO:0000313" key="14">
    <source>
        <dbReference type="Proteomes" id="UP000316425"/>
    </source>
</evidence>
<dbReference type="Pfam" id="PF01514">
    <property type="entry name" value="YscJ_FliF"/>
    <property type="match status" value="1"/>
</dbReference>
<dbReference type="GO" id="GO:0009431">
    <property type="term" value="C:bacterial-type flagellum basal body, MS ring"/>
    <property type="evidence" value="ECO:0007669"/>
    <property type="project" value="InterPro"/>
</dbReference>
<reference evidence="13 14" key="1">
    <citation type="submission" date="2019-07" db="EMBL/GenBank/DDBJ databases">
        <title>Allobacillus sp. nov. SKP isolated from shrimp paste of Euphausiacea.</title>
        <authorList>
            <person name="Kanchanasin P."/>
            <person name="Tanasupawat S."/>
            <person name="Shi W."/>
            <person name="Wu L."/>
            <person name="Ma J."/>
        </authorList>
    </citation>
    <scope>NUCLEOTIDE SEQUENCE [LARGE SCALE GENOMIC DNA]</scope>
    <source>
        <strain evidence="13 14">SKP4-8</strain>
    </source>
</reference>
<evidence type="ECO:0000256" key="2">
    <source>
        <dbReference type="ARBA" id="ARBA00004651"/>
    </source>
</evidence>
<evidence type="ECO:0000259" key="11">
    <source>
        <dbReference type="Pfam" id="PF01514"/>
    </source>
</evidence>
<dbReference type="PANTHER" id="PTHR30046:SF0">
    <property type="entry name" value="FLAGELLAR M-RING PROTEIN"/>
    <property type="match status" value="1"/>
</dbReference>